<sequence length="67" mass="7373">MQQVKRLGSIWPDSTPVVVEAASNWSGRAWWVSRDFQAVIGTVMASRIDSPSNFVNPIAIMCVKSHG</sequence>
<protein>
    <submittedName>
        <fullName evidence="3">Transposase</fullName>
    </submittedName>
</protein>
<dbReference type="Proteomes" id="UP000278807">
    <property type="component" value="Unassembled WGS sequence"/>
</dbReference>
<evidence type="ECO:0000313" key="3">
    <source>
        <dbReference type="WBParaSite" id="HNAJ_0000499401-mRNA-1"/>
    </source>
</evidence>
<gene>
    <name evidence="1" type="ORF">HNAJ_LOCUS4992</name>
</gene>
<organism evidence="3">
    <name type="scientific">Rodentolepis nana</name>
    <name type="common">Dwarf tapeworm</name>
    <name type="synonym">Hymenolepis nana</name>
    <dbReference type="NCBI Taxonomy" id="102285"/>
    <lineage>
        <taxon>Eukaryota</taxon>
        <taxon>Metazoa</taxon>
        <taxon>Spiralia</taxon>
        <taxon>Lophotrochozoa</taxon>
        <taxon>Platyhelminthes</taxon>
        <taxon>Cestoda</taxon>
        <taxon>Eucestoda</taxon>
        <taxon>Cyclophyllidea</taxon>
        <taxon>Hymenolepididae</taxon>
        <taxon>Rodentolepis</taxon>
    </lineage>
</organism>
<dbReference type="EMBL" id="UZAE01003917">
    <property type="protein sequence ID" value="VDO00852.1"/>
    <property type="molecule type" value="Genomic_DNA"/>
</dbReference>
<reference evidence="1 2" key="2">
    <citation type="submission" date="2018-11" db="EMBL/GenBank/DDBJ databases">
        <authorList>
            <consortium name="Pathogen Informatics"/>
        </authorList>
    </citation>
    <scope>NUCLEOTIDE SEQUENCE [LARGE SCALE GENOMIC DNA]</scope>
</reference>
<dbReference type="AlphaFoldDB" id="A0A0R3TD55"/>
<keyword evidence="2" id="KW-1185">Reference proteome</keyword>
<proteinExistence type="predicted"/>
<accession>A0A0R3TD55</accession>
<reference evidence="3" key="1">
    <citation type="submission" date="2017-02" db="UniProtKB">
        <authorList>
            <consortium name="WormBaseParasite"/>
        </authorList>
    </citation>
    <scope>IDENTIFICATION</scope>
</reference>
<evidence type="ECO:0000313" key="1">
    <source>
        <dbReference type="EMBL" id="VDO00852.1"/>
    </source>
</evidence>
<name>A0A0R3TD55_RODNA</name>
<dbReference type="WBParaSite" id="HNAJ_0000499401-mRNA-1">
    <property type="protein sequence ID" value="HNAJ_0000499401-mRNA-1"/>
    <property type="gene ID" value="HNAJ_0000499401"/>
</dbReference>
<evidence type="ECO:0000313" key="2">
    <source>
        <dbReference type="Proteomes" id="UP000278807"/>
    </source>
</evidence>